<dbReference type="GO" id="GO:0006700">
    <property type="term" value="P:C21-steroid hormone biosynthetic process"/>
    <property type="evidence" value="ECO:0007669"/>
    <property type="project" value="TreeGrafter"/>
</dbReference>
<evidence type="ECO:0000256" key="5">
    <source>
        <dbReference type="ARBA" id="ARBA00012764"/>
    </source>
</evidence>
<evidence type="ECO:0000256" key="8">
    <source>
        <dbReference type="ARBA" id="ARBA00022617"/>
    </source>
</evidence>
<dbReference type="InterPro" id="IPR036396">
    <property type="entry name" value="Cyt_P450_sf"/>
</dbReference>
<evidence type="ECO:0000256" key="26">
    <source>
        <dbReference type="RuleBase" id="RU000461"/>
    </source>
</evidence>
<feature type="non-terminal residue" evidence="27">
    <location>
        <position position="1"/>
    </location>
</feature>
<evidence type="ECO:0000256" key="15">
    <source>
        <dbReference type="ARBA" id="ARBA00023098"/>
    </source>
</evidence>
<keyword evidence="17" id="KW-0472">Membrane</keyword>
<dbReference type="PRINTS" id="PR00463">
    <property type="entry name" value="EP450I"/>
</dbReference>
<keyword evidence="28" id="KW-1185">Reference proteome</keyword>
<feature type="binding site" description="axial binding residue" evidence="25">
    <location>
        <position position="55"/>
    </location>
    <ligand>
        <name>heme</name>
        <dbReference type="ChEBI" id="CHEBI:30413"/>
    </ligand>
    <ligandPart>
        <name>Fe</name>
        <dbReference type="ChEBI" id="CHEBI:18248"/>
    </ligandPart>
</feature>
<evidence type="ECO:0000256" key="3">
    <source>
        <dbReference type="ARBA" id="ARBA00005108"/>
    </source>
</evidence>
<dbReference type="GO" id="GO:0034650">
    <property type="term" value="P:cortisol metabolic process"/>
    <property type="evidence" value="ECO:0007669"/>
    <property type="project" value="TreeGrafter"/>
</dbReference>
<evidence type="ECO:0000256" key="21">
    <source>
        <dbReference type="ARBA" id="ARBA00030343"/>
    </source>
</evidence>
<evidence type="ECO:0000256" key="6">
    <source>
        <dbReference type="ARBA" id="ARBA00019844"/>
    </source>
</evidence>
<keyword evidence="13 25" id="KW-0408">Iron</keyword>
<dbReference type="GO" id="GO:0008203">
    <property type="term" value="P:cholesterol metabolic process"/>
    <property type="evidence" value="ECO:0007669"/>
    <property type="project" value="UniProtKB-KW"/>
</dbReference>
<evidence type="ECO:0000256" key="18">
    <source>
        <dbReference type="ARBA" id="ARBA00023166"/>
    </source>
</evidence>
<dbReference type="SUPFAM" id="SSF48264">
    <property type="entry name" value="Cytochrome P450"/>
    <property type="match status" value="1"/>
</dbReference>
<evidence type="ECO:0000313" key="27">
    <source>
        <dbReference type="EMBL" id="CAD7662259.1"/>
    </source>
</evidence>
<dbReference type="GO" id="GO:0005506">
    <property type="term" value="F:iron ion binding"/>
    <property type="evidence" value="ECO:0007669"/>
    <property type="project" value="InterPro"/>
</dbReference>
<evidence type="ECO:0000256" key="12">
    <source>
        <dbReference type="ARBA" id="ARBA00023002"/>
    </source>
</evidence>
<dbReference type="GO" id="GO:0005743">
    <property type="term" value="C:mitochondrial inner membrane"/>
    <property type="evidence" value="ECO:0007669"/>
    <property type="project" value="UniProtKB-SubCell"/>
</dbReference>
<keyword evidence="18" id="KW-1207">Sterol metabolism</keyword>
<keyword evidence="16" id="KW-0496">Mitochondrion</keyword>
<keyword evidence="10" id="KW-0999">Mitochondrion inner membrane</keyword>
<evidence type="ECO:0000256" key="22">
    <source>
        <dbReference type="ARBA" id="ARBA00032666"/>
    </source>
</evidence>
<evidence type="ECO:0000256" key="24">
    <source>
        <dbReference type="ARBA" id="ARBA00033394"/>
    </source>
</evidence>
<evidence type="ECO:0000256" key="1">
    <source>
        <dbReference type="ARBA" id="ARBA00001971"/>
    </source>
</evidence>
<comment type="cofactor">
    <cofactor evidence="1 25">
        <name>heme</name>
        <dbReference type="ChEBI" id="CHEBI:30413"/>
    </cofactor>
</comment>
<comment type="subcellular location">
    <subcellularLocation>
        <location evidence="2">Mitochondrion inner membrane</location>
        <topology evidence="2">Peripheral membrane protein</topology>
    </subcellularLocation>
</comment>
<protein>
    <recommendedName>
        <fullName evidence="6">Cholesterol side-chain cleavage enzyme, mitochondrial</fullName>
        <ecNumber evidence="5">1.14.15.6</ecNumber>
    </recommendedName>
    <alternativeName>
        <fullName evidence="21">CYPXIA1</fullName>
    </alternativeName>
    <alternativeName>
        <fullName evidence="23">Cholesterol desmolase</fullName>
    </alternativeName>
    <alternativeName>
        <fullName evidence="22">Cytochrome P450 11A1</fullName>
    </alternativeName>
    <alternativeName>
        <fullName evidence="24">Cytochrome P450(scc)</fullName>
    </alternativeName>
</protein>
<dbReference type="GO" id="GO:0008386">
    <property type="term" value="F:cholesterol monooxygenase (side-chain-cleaving) activity"/>
    <property type="evidence" value="ECO:0007669"/>
    <property type="project" value="UniProtKB-EC"/>
</dbReference>
<dbReference type="AlphaFoldDB" id="A0A7R9QXM7"/>
<keyword evidence="15" id="KW-0443">Lipid metabolism</keyword>
<dbReference type="GO" id="GO:0006704">
    <property type="term" value="P:glucocorticoid biosynthetic process"/>
    <property type="evidence" value="ECO:0007669"/>
    <property type="project" value="TreeGrafter"/>
</dbReference>
<evidence type="ECO:0000256" key="14">
    <source>
        <dbReference type="ARBA" id="ARBA00023033"/>
    </source>
</evidence>
<dbReference type="GO" id="GO:0020037">
    <property type="term" value="F:heme binding"/>
    <property type="evidence" value="ECO:0007669"/>
    <property type="project" value="InterPro"/>
</dbReference>
<dbReference type="EMBL" id="OC941814">
    <property type="protein sequence ID" value="CAD7662259.1"/>
    <property type="molecule type" value="Genomic_DNA"/>
</dbReference>
<keyword evidence="9 25" id="KW-0479">Metal-binding</keyword>
<evidence type="ECO:0000256" key="25">
    <source>
        <dbReference type="PIRSR" id="PIRSR602401-1"/>
    </source>
</evidence>
<name>A0A7R9QXM7_9ACAR</name>
<dbReference type="PROSITE" id="PS00086">
    <property type="entry name" value="CYTOCHROME_P450"/>
    <property type="match status" value="1"/>
</dbReference>
<gene>
    <name evidence="27" type="ORF">ONB1V03_LOCUS18819</name>
</gene>
<evidence type="ECO:0000256" key="13">
    <source>
        <dbReference type="ARBA" id="ARBA00023004"/>
    </source>
</evidence>
<evidence type="ECO:0000256" key="2">
    <source>
        <dbReference type="ARBA" id="ARBA00004637"/>
    </source>
</evidence>
<dbReference type="Pfam" id="PF00067">
    <property type="entry name" value="p450"/>
    <property type="match status" value="1"/>
</dbReference>
<dbReference type="Proteomes" id="UP000728032">
    <property type="component" value="Unassembled WGS sequence"/>
</dbReference>
<keyword evidence="8 25" id="KW-0349">Heme</keyword>
<keyword evidence="7" id="KW-0153">Cholesterol metabolism</keyword>
<keyword evidence="11" id="KW-0809">Transit peptide</keyword>
<dbReference type="InterPro" id="IPR001128">
    <property type="entry name" value="Cyt_P450"/>
</dbReference>
<keyword evidence="19" id="KW-0753">Steroid metabolism</keyword>
<dbReference type="InterPro" id="IPR002401">
    <property type="entry name" value="Cyt_P450_E_grp-I"/>
</dbReference>
<organism evidence="27">
    <name type="scientific">Oppiella nova</name>
    <dbReference type="NCBI Taxonomy" id="334625"/>
    <lineage>
        <taxon>Eukaryota</taxon>
        <taxon>Metazoa</taxon>
        <taxon>Ecdysozoa</taxon>
        <taxon>Arthropoda</taxon>
        <taxon>Chelicerata</taxon>
        <taxon>Arachnida</taxon>
        <taxon>Acari</taxon>
        <taxon>Acariformes</taxon>
        <taxon>Sarcoptiformes</taxon>
        <taxon>Oribatida</taxon>
        <taxon>Brachypylina</taxon>
        <taxon>Oppioidea</taxon>
        <taxon>Oppiidae</taxon>
        <taxon>Oppiella</taxon>
    </lineage>
</organism>
<reference evidence="27" key="1">
    <citation type="submission" date="2020-11" db="EMBL/GenBank/DDBJ databases">
        <authorList>
            <person name="Tran Van P."/>
        </authorList>
    </citation>
    <scope>NUCLEOTIDE SEQUENCE</scope>
</reference>
<evidence type="ECO:0000256" key="23">
    <source>
        <dbReference type="ARBA" id="ARBA00033274"/>
    </source>
</evidence>
<evidence type="ECO:0000256" key="4">
    <source>
        <dbReference type="ARBA" id="ARBA00010617"/>
    </source>
</evidence>
<proteinExistence type="inferred from homology"/>
<dbReference type="OrthoDB" id="3945418at2759"/>
<evidence type="ECO:0000256" key="17">
    <source>
        <dbReference type="ARBA" id="ARBA00023136"/>
    </source>
</evidence>
<sequence>KLIVMSLYTTGRKSDYFSNPNQFMPERWLRDKQSANYQAINTHACLPFGLGVRSCIGRRVAEVQMQFLLSRIVQKFELSATTDKEIGIKLRMITTPEQPIHLALKKRNTI</sequence>
<keyword evidence="12 26" id="KW-0560">Oxidoreductase</keyword>
<accession>A0A7R9QXM7</accession>
<dbReference type="EMBL" id="CAJPVJ010026989">
    <property type="protein sequence ID" value="CAG2179395.1"/>
    <property type="molecule type" value="Genomic_DNA"/>
</dbReference>
<keyword evidence="20" id="KW-0755">Steroidogenesis</keyword>
<dbReference type="PANTHER" id="PTHR24279:SF3">
    <property type="entry name" value="CHOLESTEROL SIDE-CHAIN CLEAVAGE ENZYME, MITOCHONDRIAL"/>
    <property type="match status" value="1"/>
</dbReference>
<dbReference type="InterPro" id="IPR050479">
    <property type="entry name" value="CYP11_CYP27_families"/>
</dbReference>
<dbReference type="GO" id="GO:0071375">
    <property type="term" value="P:cellular response to peptide hormone stimulus"/>
    <property type="evidence" value="ECO:0007669"/>
    <property type="project" value="TreeGrafter"/>
</dbReference>
<evidence type="ECO:0000256" key="16">
    <source>
        <dbReference type="ARBA" id="ARBA00023128"/>
    </source>
</evidence>
<evidence type="ECO:0000256" key="9">
    <source>
        <dbReference type="ARBA" id="ARBA00022723"/>
    </source>
</evidence>
<evidence type="ECO:0000313" key="28">
    <source>
        <dbReference type="Proteomes" id="UP000728032"/>
    </source>
</evidence>
<dbReference type="EC" id="1.14.15.6" evidence="5"/>
<dbReference type="Gene3D" id="1.10.630.10">
    <property type="entry name" value="Cytochrome P450"/>
    <property type="match status" value="1"/>
</dbReference>
<dbReference type="InterPro" id="IPR017972">
    <property type="entry name" value="Cyt_P450_CS"/>
</dbReference>
<evidence type="ECO:0000256" key="19">
    <source>
        <dbReference type="ARBA" id="ARBA00023221"/>
    </source>
</evidence>
<comment type="similarity">
    <text evidence="4 26">Belongs to the cytochrome P450 family.</text>
</comment>
<comment type="pathway">
    <text evidence="3">Lipid metabolism; C21-steroid hormone metabolism.</text>
</comment>
<evidence type="ECO:0000256" key="10">
    <source>
        <dbReference type="ARBA" id="ARBA00022792"/>
    </source>
</evidence>
<dbReference type="PANTHER" id="PTHR24279">
    <property type="entry name" value="CYTOCHROME P450"/>
    <property type="match status" value="1"/>
</dbReference>
<evidence type="ECO:0000256" key="7">
    <source>
        <dbReference type="ARBA" id="ARBA00022548"/>
    </source>
</evidence>
<evidence type="ECO:0000256" key="20">
    <source>
        <dbReference type="ARBA" id="ARBA00023250"/>
    </source>
</evidence>
<evidence type="ECO:0000256" key="11">
    <source>
        <dbReference type="ARBA" id="ARBA00022946"/>
    </source>
</evidence>
<keyword evidence="14 26" id="KW-0503">Monooxygenase</keyword>